<name>A0A8R7PIL6_TRIUA</name>
<reference evidence="2" key="2">
    <citation type="submission" date="2018-03" db="EMBL/GenBank/DDBJ databases">
        <title>The Triticum urartu genome reveals the dynamic nature of wheat genome evolution.</title>
        <authorList>
            <person name="Ling H."/>
            <person name="Ma B."/>
            <person name="Shi X."/>
            <person name="Liu H."/>
            <person name="Dong L."/>
            <person name="Sun H."/>
            <person name="Cao Y."/>
            <person name="Gao Q."/>
            <person name="Zheng S."/>
            <person name="Li Y."/>
            <person name="Yu Y."/>
            <person name="Du H."/>
            <person name="Qi M."/>
            <person name="Li Y."/>
            <person name="Yu H."/>
            <person name="Cui Y."/>
            <person name="Wang N."/>
            <person name="Chen C."/>
            <person name="Wu H."/>
            <person name="Zhao Y."/>
            <person name="Zhang J."/>
            <person name="Li Y."/>
            <person name="Zhou W."/>
            <person name="Zhang B."/>
            <person name="Hu W."/>
            <person name="Eijk M."/>
            <person name="Tang J."/>
            <person name="Witsenboer H."/>
            <person name="Zhao S."/>
            <person name="Li Z."/>
            <person name="Zhang A."/>
            <person name="Wang D."/>
            <person name="Liang C."/>
        </authorList>
    </citation>
    <scope>NUCLEOTIDE SEQUENCE [LARGE SCALE GENOMIC DNA]</scope>
    <source>
        <strain evidence="2">cv. G1812</strain>
    </source>
</reference>
<reference evidence="3" key="1">
    <citation type="journal article" date="2013" name="Nature">
        <title>Draft genome of the wheat A-genome progenitor Triticum urartu.</title>
        <authorList>
            <person name="Ling H.Q."/>
            <person name="Zhao S."/>
            <person name="Liu D."/>
            <person name="Wang J."/>
            <person name="Sun H."/>
            <person name="Zhang C."/>
            <person name="Fan H."/>
            <person name="Li D."/>
            <person name="Dong L."/>
            <person name="Tao Y."/>
            <person name="Gao C."/>
            <person name="Wu H."/>
            <person name="Li Y."/>
            <person name="Cui Y."/>
            <person name="Guo X."/>
            <person name="Zheng S."/>
            <person name="Wang B."/>
            <person name="Yu K."/>
            <person name="Liang Q."/>
            <person name="Yang W."/>
            <person name="Lou X."/>
            <person name="Chen J."/>
            <person name="Feng M."/>
            <person name="Jian J."/>
            <person name="Zhang X."/>
            <person name="Luo G."/>
            <person name="Jiang Y."/>
            <person name="Liu J."/>
            <person name="Wang Z."/>
            <person name="Sha Y."/>
            <person name="Zhang B."/>
            <person name="Wu H."/>
            <person name="Tang D."/>
            <person name="Shen Q."/>
            <person name="Xue P."/>
            <person name="Zou S."/>
            <person name="Wang X."/>
            <person name="Liu X."/>
            <person name="Wang F."/>
            <person name="Yang Y."/>
            <person name="An X."/>
            <person name="Dong Z."/>
            <person name="Zhang K."/>
            <person name="Zhang X."/>
            <person name="Luo M.C."/>
            <person name="Dvorak J."/>
            <person name="Tong Y."/>
            <person name="Wang J."/>
            <person name="Yang H."/>
            <person name="Li Z."/>
            <person name="Wang D."/>
            <person name="Zhang A."/>
            <person name="Wang J."/>
        </authorList>
    </citation>
    <scope>NUCLEOTIDE SEQUENCE</scope>
    <source>
        <strain evidence="3">cv. G1812</strain>
    </source>
</reference>
<organism evidence="2 3">
    <name type="scientific">Triticum urartu</name>
    <name type="common">Red wild einkorn</name>
    <name type="synonym">Crithodium urartu</name>
    <dbReference type="NCBI Taxonomy" id="4572"/>
    <lineage>
        <taxon>Eukaryota</taxon>
        <taxon>Viridiplantae</taxon>
        <taxon>Streptophyta</taxon>
        <taxon>Embryophyta</taxon>
        <taxon>Tracheophyta</taxon>
        <taxon>Spermatophyta</taxon>
        <taxon>Magnoliopsida</taxon>
        <taxon>Liliopsida</taxon>
        <taxon>Poales</taxon>
        <taxon>Poaceae</taxon>
        <taxon>BOP clade</taxon>
        <taxon>Pooideae</taxon>
        <taxon>Triticodae</taxon>
        <taxon>Triticeae</taxon>
        <taxon>Triticinae</taxon>
        <taxon>Triticum</taxon>
    </lineage>
</organism>
<keyword evidence="3" id="KW-1185">Reference proteome</keyword>
<evidence type="ECO:0000256" key="1">
    <source>
        <dbReference type="SAM" id="MobiDB-lite"/>
    </source>
</evidence>
<dbReference type="AlphaFoldDB" id="A0A8R7PIL6"/>
<gene>
    <name evidence="2" type="primary">LOC125533916</name>
</gene>
<dbReference type="EnsemblPlants" id="TuG1812G0200004772.01.T01">
    <property type="protein sequence ID" value="TuG1812G0200004772.01.T01.cds297978"/>
    <property type="gene ID" value="TuG1812G0200004772.01"/>
</dbReference>
<sequence length="147" mass="15914">MLVQATTHVWTTVFSWRVKGSWDASRLSISCIHRRGRKNPRRPAGMASEGAKPEVRASFMATMLSAHPSTMLTATDRTVIVSDRDGTDSPSNTRSVDGCSSSIPQRSWVAAGGVDGSIAPPRGRPACLERRFEGEPHVPNKGQLENA</sequence>
<dbReference type="Gramene" id="TuG1812G0200004772.01.T01">
    <property type="protein sequence ID" value="TuG1812G0200004772.01.T01.cds297978"/>
    <property type="gene ID" value="TuG1812G0200004772.01"/>
</dbReference>
<protein>
    <submittedName>
        <fullName evidence="2">Uncharacterized protein</fullName>
    </submittedName>
</protein>
<proteinExistence type="predicted"/>
<reference evidence="2" key="3">
    <citation type="submission" date="2022-06" db="UniProtKB">
        <authorList>
            <consortium name="EnsemblPlants"/>
        </authorList>
    </citation>
    <scope>IDENTIFICATION</scope>
</reference>
<accession>A0A8R7PIL6</accession>
<feature type="compositionally biased region" description="Polar residues" evidence="1">
    <location>
        <begin position="88"/>
        <end position="105"/>
    </location>
</feature>
<evidence type="ECO:0000313" key="2">
    <source>
        <dbReference type="EnsemblPlants" id="TuG1812G0200004772.01.T01.cds297978"/>
    </source>
</evidence>
<evidence type="ECO:0000313" key="3">
    <source>
        <dbReference type="Proteomes" id="UP000015106"/>
    </source>
</evidence>
<dbReference type="Proteomes" id="UP000015106">
    <property type="component" value="Chromosome 2"/>
</dbReference>
<feature type="compositionally biased region" description="Basic and acidic residues" evidence="1">
    <location>
        <begin position="127"/>
        <end position="138"/>
    </location>
</feature>
<feature type="region of interest" description="Disordered" evidence="1">
    <location>
        <begin position="82"/>
        <end position="147"/>
    </location>
</feature>